<dbReference type="AlphaFoldDB" id="A0A168DUG0"/>
<evidence type="ECO:0000313" key="1">
    <source>
        <dbReference type="EMBL" id="KZZ98125.1"/>
    </source>
</evidence>
<dbReference type="InterPro" id="IPR019410">
    <property type="entry name" value="Methyltransf_16"/>
</dbReference>
<protein>
    <recommendedName>
        <fullName evidence="3">Nicotinamide N-methyltransferase</fullName>
    </recommendedName>
</protein>
<accession>A0A168DUG0</accession>
<dbReference type="SUPFAM" id="SSF53335">
    <property type="entry name" value="S-adenosyl-L-methionine-dependent methyltransferases"/>
    <property type="match status" value="1"/>
</dbReference>
<keyword evidence="2" id="KW-1185">Reference proteome</keyword>
<dbReference type="GO" id="GO:0005737">
    <property type="term" value="C:cytoplasm"/>
    <property type="evidence" value="ECO:0007669"/>
    <property type="project" value="TreeGrafter"/>
</dbReference>
<dbReference type="OrthoDB" id="194386at2759"/>
<dbReference type="GO" id="GO:0008757">
    <property type="term" value="F:S-adenosylmethionine-dependent methyltransferase activity"/>
    <property type="evidence" value="ECO:0007669"/>
    <property type="project" value="UniProtKB-ARBA"/>
</dbReference>
<dbReference type="CDD" id="cd02440">
    <property type="entry name" value="AdoMet_MTases"/>
    <property type="match status" value="1"/>
</dbReference>
<comment type="caution">
    <text evidence="1">The sequence shown here is derived from an EMBL/GenBank/DDBJ whole genome shotgun (WGS) entry which is preliminary data.</text>
</comment>
<dbReference type="EMBL" id="AZGZ01000001">
    <property type="protein sequence ID" value="KZZ98125.1"/>
    <property type="molecule type" value="Genomic_DNA"/>
</dbReference>
<evidence type="ECO:0008006" key="3">
    <source>
        <dbReference type="Google" id="ProtNLM"/>
    </source>
</evidence>
<reference evidence="1 2" key="1">
    <citation type="journal article" date="2016" name="Genome Biol. Evol.">
        <title>Divergent and convergent evolution of fungal pathogenicity.</title>
        <authorList>
            <person name="Shang Y."/>
            <person name="Xiao G."/>
            <person name="Zheng P."/>
            <person name="Cen K."/>
            <person name="Zhan S."/>
            <person name="Wang C."/>
        </authorList>
    </citation>
    <scope>NUCLEOTIDE SEQUENCE [LARGE SCALE GENOMIC DNA]</scope>
    <source>
        <strain evidence="1 2">ARSEF 7405</strain>
    </source>
</reference>
<dbReference type="Proteomes" id="UP000242877">
    <property type="component" value="Unassembled WGS sequence"/>
</dbReference>
<organism evidence="1 2">
    <name type="scientific">Ascosphaera apis ARSEF 7405</name>
    <dbReference type="NCBI Taxonomy" id="392613"/>
    <lineage>
        <taxon>Eukaryota</taxon>
        <taxon>Fungi</taxon>
        <taxon>Dikarya</taxon>
        <taxon>Ascomycota</taxon>
        <taxon>Pezizomycotina</taxon>
        <taxon>Eurotiomycetes</taxon>
        <taxon>Eurotiomycetidae</taxon>
        <taxon>Onygenales</taxon>
        <taxon>Ascosphaeraceae</taxon>
        <taxon>Ascosphaera</taxon>
    </lineage>
</organism>
<dbReference type="PANTHER" id="PTHR14614">
    <property type="entry name" value="HEPATOCELLULAR CARCINOMA-ASSOCIATED ANTIGEN"/>
    <property type="match status" value="1"/>
</dbReference>
<evidence type="ECO:0000313" key="2">
    <source>
        <dbReference type="Proteomes" id="UP000242877"/>
    </source>
</evidence>
<gene>
    <name evidence="1" type="ORF">AAP_00386</name>
</gene>
<sequence>MIDPDEDEINDQLVSSWGELISLPRRPSHIEAQEPAYIRYTAPSLLNKHPRPYVITYEKRFVISASGTTGFRTWEAALHLGTLLSTPAGKALIQGKNVLEIGCGVGFLAMYCLKCLDVQTITACDMEQGLIDSMNHCLDRNGLDPQRITGRLWDWSQPFSANAKQGEPTTFDVAIGADLIYDPDVIPLLLSAIQDLFKNHGIKQFVISATLRNRATFEMFLHGCGT</sequence>
<dbReference type="Pfam" id="PF10294">
    <property type="entry name" value="Methyltransf_16"/>
    <property type="match status" value="1"/>
</dbReference>
<proteinExistence type="predicted"/>
<dbReference type="PANTHER" id="PTHR14614:SF130">
    <property type="entry name" value="PROTEIN-LYSINE N-METHYLTRANSFERASE EEF2KMT"/>
    <property type="match status" value="1"/>
</dbReference>
<dbReference type="InterPro" id="IPR029063">
    <property type="entry name" value="SAM-dependent_MTases_sf"/>
</dbReference>
<dbReference type="VEuPathDB" id="FungiDB:AAP_00386"/>
<name>A0A168DUG0_9EURO</name>
<dbReference type="Gene3D" id="3.40.50.150">
    <property type="entry name" value="Vaccinia Virus protein VP39"/>
    <property type="match status" value="1"/>
</dbReference>